<reference evidence="2" key="1">
    <citation type="submission" date="2016-10" db="EMBL/GenBank/DDBJ databases">
        <authorList>
            <person name="Varghese N."/>
            <person name="Submissions S."/>
        </authorList>
    </citation>
    <scope>NUCLEOTIDE SEQUENCE [LARGE SCALE GENOMIC DNA]</scope>
    <source>
        <strain evidence="2">CGMCC 1.10971</strain>
    </source>
</reference>
<evidence type="ECO:0008006" key="3">
    <source>
        <dbReference type="Google" id="ProtNLM"/>
    </source>
</evidence>
<dbReference type="InterPro" id="IPR021352">
    <property type="entry name" value="DUF2971"/>
</dbReference>
<dbReference type="STRING" id="1045558.SAMN05216175_10171"/>
<keyword evidence="2" id="KW-1185">Reference proteome</keyword>
<protein>
    <recommendedName>
        <fullName evidence="3">DUF2971 domain-containing protein</fullName>
    </recommendedName>
</protein>
<dbReference type="AlphaFoldDB" id="A0A1I2LQL2"/>
<evidence type="ECO:0000313" key="2">
    <source>
        <dbReference type="Proteomes" id="UP000198623"/>
    </source>
</evidence>
<name>A0A1I2LQL2_9GAMM</name>
<sequence length="291" mass="33040">MVSEITQKLYSDIPNETIYHYTSFSGLLGIVGSGSLWASDIRYMNDSAELNHMVTLIREEVNERIVLGHPNPKLLNQFLDWIAGRVTNGHMLFAGSFRANGNLLSQWRGYSELGKGVSIGFDPKQIISCARQQSFMVGKCIYDRKQQRQLIHQIVDFVEDLAAEFCGMHGCRDDIVFAEVFEQVESDLLRIAAILKHPSFQEEEEWRIVSPVVTDFKDPSVHYREGTSMLVPFFEFSLVAPKADKLQIQHIFLGPTPNISLSMNSLSMYLAKEGVAPKRGIGYCQIPYRQR</sequence>
<evidence type="ECO:0000313" key="1">
    <source>
        <dbReference type="EMBL" id="SFF79311.1"/>
    </source>
</evidence>
<gene>
    <name evidence="1" type="ORF">SAMN05216175_10171</name>
</gene>
<dbReference type="OrthoDB" id="8550178at2"/>
<proteinExistence type="predicted"/>
<dbReference type="Proteomes" id="UP000198623">
    <property type="component" value="Unassembled WGS sequence"/>
</dbReference>
<accession>A0A1I2LQL2</accession>
<dbReference type="Pfam" id="PF11185">
    <property type="entry name" value="DUF2971"/>
    <property type="match status" value="1"/>
</dbReference>
<organism evidence="1 2">
    <name type="scientific">Neptunomonas qingdaonensis</name>
    <dbReference type="NCBI Taxonomy" id="1045558"/>
    <lineage>
        <taxon>Bacteria</taxon>
        <taxon>Pseudomonadati</taxon>
        <taxon>Pseudomonadota</taxon>
        <taxon>Gammaproteobacteria</taxon>
        <taxon>Oceanospirillales</taxon>
        <taxon>Oceanospirillaceae</taxon>
        <taxon>Neptunomonas</taxon>
    </lineage>
</organism>
<dbReference type="EMBL" id="FOOU01000001">
    <property type="protein sequence ID" value="SFF79311.1"/>
    <property type="molecule type" value="Genomic_DNA"/>
</dbReference>
<dbReference type="RefSeq" id="WP_090722978.1">
    <property type="nucleotide sequence ID" value="NZ_FOOU01000001.1"/>
</dbReference>